<dbReference type="RefSeq" id="WP_042160361.1">
    <property type="nucleotide sequence ID" value="NZ_BBNO01000009.1"/>
</dbReference>
<reference evidence="2 3" key="2">
    <citation type="journal article" date="2015" name="Stand. Genomic Sci.">
        <title>Draft genome sequence of marine-derived Streptomyces sp. TP-A0598, a producer of anti-MRSA antibiotic lydicamycins.</title>
        <authorList>
            <person name="Komaki H."/>
            <person name="Ichikawa N."/>
            <person name="Hosoyama A."/>
            <person name="Fujita N."/>
            <person name="Igarashi Y."/>
        </authorList>
    </citation>
    <scope>NUCLEOTIDE SEQUENCE [LARGE SCALE GENOMIC DNA]</scope>
    <source>
        <strain evidence="2 3">NBRC 110027</strain>
    </source>
</reference>
<evidence type="ECO:0000313" key="2">
    <source>
        <dbReference type="EMBL" id="GAO11847.1"/>
    </source>
</evidence>
<dbReference type="OrthoDB" id="5194370at2"/>
<sequence>MEITELTPAERRVRQAFPLGEGVDFRENADEDPAAGATWGPERTVRAAVLRGLLLNGPSRDGEIAGLKLWGARITGELNLKYGRVEHPVRLRSCSFEETPDLYGATLRILALNDSVLPGLTAGHLHVDGVLRLTCCRIKGPVRLAGAQISGAVFANGAHFGDPAATEPPEEPVLQLNHADIGTDLWAPGLVAHGRIRLNGATVGGQVTLDDARLNAPGGHALEAETLSVGTDVHAMRLRAHGRVDLRGARIGGQLNLAYAALANPGGVALRVSSCVAGEMWLREAKPVVGTVNLRRAQFDVLYVPPEVWPDEVKLDRLTYGSLLPHLPAEERLPVLERERAGYVSYSYEQLAGAYRTAGDEAAARTVQLAKLRRHRRTLPWYAKVWGHLQDATVGYGFRPMRAAGWLLALLLTGALAFALHPPRPLKTDEAPDFNPFFYTLDLLMPIIGFGQEGAFAPRGGYQWLSYLLVVTGWTLATTIATGITRSLARQ</sequence>
<name>A0A0P4RFY7_9ACTN</name>
<reference evidence="3" key="1">
    <citation type="submission" date="2014-09" db="EMBL/GenBank/DDBJ databases">
        <title>Whole genome shotgun sequence of Streptomyces sp. NBRC 110027.</title>
        <authorList>
            <person name="Komaki H."/>
            <person name="Ichikawa N."/>
            <person name="Katano-Makiyama Y."/>
            <person name="Hosoyama A."/>
            <person name="Hashimoto M."/>
            <person name="Uohara A."/>
            <person name="Kitahashi Y."/>
            <person name="Ohji S."/>
            <person name="Kimura A."/>
            <person name="Yamazoe A."/>
            <person name="Igarashi Y."/>
            <person name="Fujita N."/>
        </authorList>
    </citation>
    <scope>NUCLEOTIDE SEQUENCE [LARGE SCALE GENOMIC DNA]</scope>
    <source>
        <strain evidence="3">NBRC 110027</strain>
    </source>
</reference>
<gene>
    <name evidence="2" type="ORF">TPA0598_09_01380</name>
</gene>
<dbReference type="AlphaFoldDB" id="A0A0P4RFY7"/>
<keyword evidence="3" id="KW-1185">Reference proteome</keyword>
<protein>
    <recommendedName>
        <fullName evidence="4">Membrane-associated oxidoreductase</fullName>
    </recommendedName>
</protein>
<feature type="transmembrane region" description="Helical" evidence="1">
    <location>
        <begin position="434"/>
        <end position="452"/>
    </location>
</feature>
<dbReference type="Proteomes" id="UP000048965">
    <property type="component" value="Unassembled WGS sequence"/>
</dbReference>
<evidence type="ECO:0000256" key="1">
    <source>
        <dbReference type="SAM" id="Phobius"/>
    </source>
</evidence>
<comment type="caution">
    <text evidence="2">The sequence shown here is derived from an EMBL/GenBank/DDBJ whole genome shotgun (WGS) entry which is preliminary data.</text>
</comment>
<keyword evidence="1" id="KW-0812">Transmembrane</keyword>
<proteinExistence type="predicted"/>
<accession>A0A0P4RFY7</accession>
<organism evidence="2 3">
    <name type="scientific">Streptomyces lydicamycinicus</name>
    <dbReference type="NCBI Taxonomy" id="1546107"/>
    <lineage>
        <taxon>Bacteria</taxon>
        <taxon>Bacillati</taxon>
        <taxon>Actinomycetota</taxon>
        <taxon>Actinomycetes</taxon>
        <taxon>Kitasatosporales</taxon>
        <taxon>Streptomycetaceae</taxon>
        <taxon>Streptomyces</taxon>
    </lineage>
</organism>
<evidence type="ECO:0000313" key="3">
    <source>
        <dbReference type="Proteomes" id="UP000048965"/>
    </source>
</evidence>
<keyword evidence="1" id="KW-1133">Transmembrane helix</keyword>
<keyword evidence="1" id="KW-0472">Membrane</keyword>
<feature type="transmembrane region" description="Helical" evidence="1">
    <location>
        <begin position="403"/>
        <end position="422"/>
    </location>
</feature>
<dbReference type="EMBL" id="BBNO01000009">
    <property type="protein sequence ID" value="GAO11847.1"/>
    <property type="molecule type" value="Genomic_DNA"/>
</dbReference>
<feature type="transmembrane region" description="Helical" evidence="1">
    <location>
        <begin position="464"/>
        <end position="485"/>
    </location>
</feature>
<evidence type="ECO:0008006" key="4">
    <source>
        <dbReference type="Google" id="ProtNLM"/>
    </source>
</evidence>